<evidence type="ECO:0000313" key="4">
    <source>
        <dbReference type="Proteomes" id="UP000266313"/>
    </source>
</evidence>
<feature type="domain" description="DUF4266" evidence="2">
    <location>
        <begin position="30"/>
        <end position="79"/>
    </location>
</feature>
<dbReference type="KEGG" id="mmai:sS8_0369"/>
<evidence type="ECO:0000259" key="2">
    <source>
        <dbReference type="Pfam" id="PF14086"/>
    </source>
</evidence>
<accession>A0A286P3W5</accession>
<proteinExistence type="predicted"/>
<organism evidence="3 4">
    <name type="scientific">Methylocaldum marinum</name>
    <dbReference type="NCBI Taxonomy" id="1432792"/>
    <lineage>
        <taxon>Bacteria</taxon>
        <taxon>Pseudomonadati</taxon>
        <taxon>Pseudomonadota</taxon>
        <taxon>Gammaproteobacteria</taxon>
        <taxon>Methylococcales</taxon>
        <taxon>Methylococcaceae</taxon>
        <taxon>Methylocaldum</taxon>
    </lineage>
</organism>
<dbReference type="AlphaFoldDB" id="A0A286P3W5"/>
<keyword evidence="1" id="KW-0732">Signal</keyword>
<evidence type="ECO:0000256" key="1">
    <source>
        <dbReference type="SAM" id="SignalP"/>
    </source>
</evidence>
<sequence length="79" mass="8456">MTFFRKPRLSYLRQPILLCACVVCQACSSVAPWERGTLARPEMSINPNPSLTGLRDHIFSSKEASQGGHSGTGGGCGCN</sequence>
<protein>
    <recommendedName>
        <fullName evidence="2">DUF4266 domain-containing protein</fullName>
    </recommendedName>
</protein>
<evidence type="ECO:0000313" key="3">
    <source>
        <dbReference type="EMBL" id="BBA32337.1"/>
    </source>
</evidence>
<dbReference type="Proteomes" id="UP000266313">
    <property type="component" value="Chromosome"/>
</dbReference>
<gene>
    <name evidence="3" type="ORF">sS8_0369</name>
</gene>
<feature type="chain" id="PRO_5012357649" description="DUF4266 domain-containing protein" evidence="1">
    <location>
        <begin position="27"/>
        <end position="79"/>
    </location>
</feature>
<keyword evidence="4" id="KW-1185">Reference proteome</keyword>
<feature type="signal peptide" evidence="1">
    <location>
        <begin position="1"/>
        <end position="26"/>
    </location>
</feature>
<dbReference type="Pfam" id="PF14086">
    <property type="entry name" value="DUF4266"/>
    <property type="match status" value="1"/>
</dbReference>
<reference evidence="3 4" key="1">
    <citation type="submission" date="2016-12" db="EMBL/GenBank/DDBJ databases">
        <title>Genome sequencing of Methylocaldum marinum.</title>
        <authorList>
            <person name="Takeuchi M."/>
            <person name="Kamagata Y."/>
            <person name="Hiraoka S."/>
            <person name="Oshima K."/>
            <person name="Hattori M."/>
            <person name="Iwasaki W."/>
        </authorList>
    </citation>
    <scope>NUCLEOTIDE SEQUENCE [LARGE SCALE GENOMIC DNA]</scope>
    <source>
        <strain evidence="3 4">S8</strain>
    </source>
</reference>
<dbReference type="EMBL" id="AP017928">
    <property type="protein sequence ID" value="BBA32337.1"/>
    <property type="molecule type" value="Genomic_DNA"/>
</dbReference>
<dbReference type="InterPro" id="IPR025362">
    <property type="entry name" value="DUF4266"/>
</dbReference>
<dbReference type="RefSeq" id="WP_179952392.1">
    <property type="nucleotide sequence ID" value="NZ_AP017928.1"/>
</dbReference>
<name>A0A286P3W5_9GAMM</name>